<name>A0A9X8EJ55_PSEPU</name>
<dbReference type="GO" id="GO:0016853">
    <property type="term" value="F:isomerase activity"/>
    <property type="evidence" value="ECO:0007669"/>
    <property type="project" value="UniProtKB-KW"/>
</dbReference>
<feature type="chain" id="PRO_5040906620" evidence="1">
    <location>
        <begin position="26"/>
        <end position="177"/>
    </location>
</feature>
<gene>
    <name evidence="3" type="ORF">EDF85_3372</name>
</gene>
<proteinExistence type="predicted"/>
<accession>A0A9X8EJ55</accession>
<keyword evidence="3" id="KW-0413">Isomerase</keyword>
<comment type="caution">
    <text evidence="3">The sequence shown here is derived from an EMBL/GenBank/DDBJ whole genome shotgun (WGS) entry which is preliminary data.</text>
</comment>
<organism evidence="3 4">
    <name type="scientific">Pseudomonas putida</name>
    <name type="common">Arthrobacter siderocapsulatus</name>
    <dbReference type="NCBI Taxonomy" id="303"/>
    <lineage>
        <taxon>Bacteria</taxon>
        <taxon>Pseudomonadati</taxon>
        <taxon>Pseudomonadota</taxon>
        <taxon>Gammaproteobacteria</taxon>
        <taxon>Pseudomonadales</taxon>
        <taxon>Pseudomonadaceae</taxon>
        <taxon>Pseudomonas</taxon>
    </lineage>
</organism>
<dbReference type="OrthoDB" id="8527419at2"/>
<feature type="domain" description="Chalcone isomerase" evidence="2">
    <location>
        <begin position="67"/>
        <end position="174"/>
    </location>
</feature>
<keyword evidence="1" id="KW-0732">Signal</keyword>
<dbReference type="RefSeq" id="WP_043861718.1">
    <property type="nucleotide sequence ID" value="NZ_RJUR01000014.1"/>
</dbReference>
<evidence type="ECO:0000313" key="3">
    <source>
        <dbReference type="EMBL" id="ROQ49067.1"/>
    </source>
</evidence>
<dbReference type="Proteomes" id="UP000269115">
    <property type="component" value="Unassembled WGS sequence"/>
</dbReference>
<dbReference type="Pfam" id="PF16036">
    <property type="entry name" value="Chalcone_3"/>
    <property type="match status" value="1"/>
</dbReference>
<reference evidence="3 4" key="1">
    <citation type="submission" date="2018-11" db="EMBL/GenBank/DDBJ databases">
        <title>Genomic analyses of the natural microbiome of Caenorhabditis elegans.</title>
        <authorList>
            <person name="Samuel B."/>
        </authorList>
    </citation>
    <scope>NUCLEOTIDE SEQUENCE [LARGE SCALE GENOMIC DNA]</scope>
    <source>
        <strain evidence="3 4">BIGb0473</strain>
    </source>
</reference>
<feature type="signal peptide" evidence="1">
    <location>
        <begin position="1"/>
        <end position="25"/>
    </location>
</feature>
<dbReference type="AlphaFoldDB" id="A0A9X8EJ55"/>
<evidence type="ECO:0000313" key="4">
    <source>
        <dbReference type="Proteomes" id="UP000269115"/>
    </source>
</evidence>
<evidence type="ECO:0000256" key="1">
    <source>
        <dbReference type="SAM" id="SignalP"/>
    </source>
</evidence>
<evidence type="ECO:0000259" key="2">
    <source>
        <dbReference type="Pfam" id="PF16036"/>
    </source>
</evidence>
<sequence>MRPPPIALCRLLLLIGVLACGYAQAGWRADLPDARLVGSAEFRTWGLDIYTARLWAPGARLNEGDGFALEITYRRAVSRERLVEVSLEEIQRLSATPLTAAQRDQWQAQMQQAFVDVEAGMRITGVYVPGLGCRFYVGERLQHEVRDQAFARAFFAIWLDPRSRYPDLRRQLLGASP</sequence>
<dbReference type="InterPro" id="IPR016087">
    <property type="entry name" value="Chalcone_isomerase"/>
</dbReference>
<dbReference type="EMBL" id="RJUR01000014">
    <property type="protein sequence ID" value="ROQ49067.1"/>
    <property type="molecule type" value="Genomic_DNA"/>
</dbReference>
<protein>
    <submittedName>
        <fullName evidence="3">Chalcone isomerase-like protein</fullName>
    </submittedName>
</protein>